<evidence type="ECO:0000256" key="2">
    <source>
        <dbReference type="ARBA" id="ARBA00022448"/>
    </source>
</evidence>
<dbReference type="SUPFAM" id="SSF103473">
    <property type="entry name" value="MFS general substrate transporter"/>
    <property type="match status" value="1"/>
</dbReference>
<name>A0A8H4N6Q1_9PEZI</name>
<dbReference type="Gene3D" id="1.20.1250.20">
    <property type="entry name" value="MFS general substrate transporter like domains"/>
    <property type="match status" value="2"/>
</dbReference>
<evidence type="ECO:0000256" key="5">
    <source>
        <dbReference type="ARBA" id="ARBA00023136"/>
    </source>
</evidence>
<feature type="region of interest" description="Disordered" evidence="6">
    <location>
        <begin position="1"/>
        <end position="28"/>
    </location>
</feature>
<comment type="caution">
    <text evidence="9">The sequence shown here is derived from an EMBL/GenBank/DDBJ whole genome shotgun (WGS) entry which is preliminary data.</text>
</comment>
<feature type="transmembrane region" description="Helical" evidence="7">
    <location>
        <begin position="399"/>
        <end position="419"/>
    </location>
</feature>
<sequence length="606" mass="65613">MEEKDLHTTVKSAGNEACTSEERGGGHKDTEKALARKLDIRIIPIAMLLYLLSFLDRINIGNARLYGLESEIGLRGSQFQTAVSLLFVTYLIIELPSNLIIKKVGPSRWIAFITTSWGIVATLTGLVQNYGGLVTCRLLLGLFEGGLFPGLALYLTIFYTKHELAVRVGYLIVSAAASGAFGGLLAMAIGYMDGAAGQRGWRWILIIEGIPTVFVGIACGWLIADSPETAFYLNAEERALMIAKRQRQQVEQTHSAQKLHKTDVIHALVDWKTWVTAVAQFSSNVMLYGFSTFLPTITRGIDPSWSTPTVQGLTVPCYFFGGSTFMVVAYFSDRYQRRGLPTVIFGTISLAGYALLMGANGAEPRYAGCYLAAMGLYVFVGLPIAWLPPNCPRFGKRTTASALQIAFGNLAGIVASYLYPTSDGPRYMRGHAVTLGFGVLSVILHLIMWWHYTRMNRKRAVGAEDHLMEGMSEEEINELGDQSPRFVYTVEANGGSKITVGCVSLTGSNIRGFKDFSAEALPSVVEAAVAYRVRPGQMRQRGGSQGQVADGNESPALRGAPPACSPTDALNVAAQRELPRMLLPPASSAAVGLRASSAALALARLI</sequence>
<gene>
    <name evidence="9" type="ORF">GTA08_BOTSDO02103</name>
</gene>
<dbReference type="PANTHER" id="PTHR43791:SF91">
    <property type="entry name" value="MAJOR FACILITATOR SUPERFAMILY (MFS) PROFILE DOMAIN-CONTAINING PROTEIN-RELATED"/>
    <property type="match status" value="1"/>
</dbReference>
<evidence type="ECO:0000259" key="8">
    <source>
        <dbReference type="PROSITE" id="PS50850"/>
    </source>
</evidence>
<feature type="transmembrane region" description="Helical" evidence="7">
    <location>
        <begin position="431"/>
        <end position="450"/>
    </location>
</feature>
<protein>
    <submittedName>
        <fullName evidence="9">Major facilitator superfamily</fullName>
    </submittedName>
</protein>
<dbReference type="AlphaFoldDB" id="A0A8H4N6Q1"/>
<dbReference type="PROSITE" id="PS50850">
    <property type="entry name" value="MFS"/>
    <property type="match status" value="1"/>
</dbReference>
<feature type="transmembrane region" description="Helical" evidence="7">
    <location>
        <begin position="365"/>
        <end position="387"/>
    </location>
</feature>
<keyword evidence="2" id="KW-0813">Transport</keyword>
<comment type="subcellular location">
    <subcellularLocation>
        <location evidence="1">Membrane</location>
        <topology evidence="1">Multi-pass membrane protein</topology>
    </subcellularLocation>
</comment>
<feature type="domain" description="Major facilitator superfamily (MFS) profile" evidence="8">
    <location>
        <begin position="42"/>
        <end position="456"/>
    </location>
</feature>
<feature type="transmembrane region" description="Helical" evidence="7">
    <location>
        <begin position="171"/>
        <end position="191"/>
    </location>
</feature>
<evidence type="ECO:0000313" key="10">
    <source>
        <dbReference type="Proteomes" id="UP000572817"/>
    </source>
</evidence>
<keyword evidence="5 7" id="KW-0472">Membrane</keyword>
<dbReference type="Proteomes" id="UP000572817">
    <property type="component" value="Unassembled WGS sequence"/>
</dbReference>
<evidence type="ECO:0000256" key="1">
    <source>
        <dbReference type="ARBA" id="ARBA00004141"/>
    </source>
</evidence>
<dbReference type="InterPro" id="IPR020846">
    <property type="entry name" value="MFS_dom"/>
</dbReference>
<evidence type="ECO:0000256" key="4">
    <source>
        <dbReference type="ARBA" id="ARBA00022989"/>
    </source>
</evidence>
<dbReference type="FunFam" id="1.20.1250.20:FF:000034">
    <property type="entry name" value="MFS general substrate transporter"/>
    <property type="match status" value="1"/>
</dbReference>
<keyword evidence="3 7" id="KW-0812">Transmembrane</keyword>
<keyword evidence="4 7" id="KW-1133">Transmembrane helix</keyword>
<dbReference type="PANTHER" id="PTHR43791">
    <property type="entry name" value="PERMEASE-RELATED"/>
    <property type="match status" value="1"/>
</dbReference>
<feature type="transmembrane region" description="Helical" evidence="7">
    <location>
        <begin position="138"/>
        <end position="159"/>
    </location>
</feature>
<feature type="transmembrane region" description="Helical" evidence="7">
    <location>
        <begin position="42"/>
        <end position="60"/>
    </location>
</feature>
<organism evidence="9 10">
    <name type="scientific">Botryosphaeria dothidea</name>
    <dbReference type="NCBI Taxonomy" id="55169"/>
    <lineage>
        <taxon>Eukaryota</taxon>
        <taxon>Fungi</taxon>
        <taxon>Dikarya</taxon>
        <taxon>Ascomycota</taxon>
        <taxon>Pezizomycotina</taxon>
        <taxon>Dothideomycetes</taxon>
        <taxon>Dothideomycetes incertae sedis</taxon>
        <taxon>Botryosphaeriales</taxon>
        <taxon>Botryosphaeriaceae</taxon>
        <taxon>Botryosphaeria</taxon>
    </lineage>
</organism>
<dbReference type="OrthoDB" id="2962993at2759"/>
<evidence type="ECO:0000256" key="3">
    <source>
        <dbReference type="ARBA" id="ARBA00022692"/>
    </source>
</evidence>
<dbReference type="Pfam" id="PF07690">
    <property type="entry name" value="MFS_1"/>
    <property type="match status" value="1"/>
</dbReference>
<proteinExistence type="predicted"/>
<dbReference type="GO" id="GO:0022857">
    <property type="term" value="F:transmembrane transporter activity"/>
    <property type="evidence" value="ECO:0007669"/>
    <property type="project" value="InterPro"/>
</dbReference>
<dbReference type="InterPro" id="IPR011701">
    <property type="entry name" value="MFS"/>
</dbReference>
<evidence type="ECO:0000256" key="7">
    <source>
        <dbReference type="SAM" id="Phobius"/>
    </source>
</evidence>
<feature type="transmembrane region" description="Helical" evidence="7">
    <location>
        <begin position="203"/>
        <end position="224"/>
    </location>
</feature>
<reference evidence="9" key="1">
    <citation type="submission" date="2020-04" db="EMBL/GenBank/DDBJ databases">
        <title>Genome Assembly and Annotation of Botryosphaeria dothidea sdau 11-99, a Latent Pathogen of Apple Fruit Ring Rot in China.</title>
        <authorList>
            <person name="Yu C."/>
            <person name="Diao Y."/>
            <person name="Lu Q."/>
            <person name="Zhao J."/>
            <person name="Cui S."/>
            <person name="Peng C."/>
            <person name="He B."/>
            <person name="Liu H."/>
        </authorList>
    </citation>
    <scope>NUCLEOTIDE SEQUENCE [LARGE SCALE GENOMIC DNA]</scope>
    <source>
        <strain evidence="9">Sdau11-99</strain>
    </source>
</reference>
<dbReference type="GO" id="GO:0016020">
    <property type="term" value="C:membrane"/>
    <property type="evidence" value="ECO:0007669"/>
    <property type="project" value="UniProtKB-SubCell"/>
</dbReference>
<feature type="region of interest" description="Disordered" evidence="6">
    <location>
        <begin position="536"/>
        <end position="566"/>
    </location>
</feature>
<evidence type="ECO:0000256" key="6">
    <source>
        <dbReference type="SAM" id="MobiDB-lite"/>
    </source>
</evidence>
<feature type="transmembrane region" description="Helical" evidence="7">
    <location>
        <begin position="313"/>
        <end position="332"/>
    </location>
</feature>
<dbReference type="InterPro" id="IPR036259">
    <property type="entry name" value="MFS_trans_sf"/>
</dbReference>
<feature type="transmembrane region" description="Helical" evidence="7">
    <location>
        <begin position="107"/>
        <end position="126"/>
    </location>
</feature>
<feature type="transmembrane region" description="Helical" evidence="7">
    <location>
        <begin position="81"/>
        <end position="101"/>
    </location>
</feature>
<feature type="transmembrane region" description="Helical" evidence="7">
    <location>
        <begin position="339"/>
        <end position="359"/>
    </location>
</feature>
<keyword evidence="10" id="KW-1185">Reference proteome</keyword>
<dbReference type="FunFam" id="1.20.1250.20:FF:000013">
    <property type="entry name" value="MFS general substrate transporter"/>
    <property type="match status" value="1"/>
</dbReference>
<accession>A0A8H4N6Q1</accession>
<dbReference type="EMBL" id="WWBZ02000016">
    <property type="protein sequence ID" value="KAF4309253.1"/>
    <property type="molecule type" value="Genomic_DNA"/>
</dbReference>
<evidence type="ECO:0000313" key="9">
    <source>
        <dbReference type="EMBL" id="KAF4309253.1"/>
    </source>
</evidence>